<comment type="similarity">
    <text evidence="7">Belongs to the DHHC palmitoyltransferase family. PFA5 subfamily.</text>
</comment>
<reference evidence="10 11" key="1">
    <citation type="submission" date="2011-07" db="EMBL/GenBank/DDBJ databases">
        <authorList>
            <person name="Coyne R."/>
            <person name="Brami D."/>
            <person name="Johnson J."/>
            <person name="Hostetler J."/>
            <person name="Hannick L."/>
            <person name="Clark T."/>
            <person name="Cassidy-Hanley D."/>
            <person name="Inman J."/>
        </authorList>
    </citation>
    <scope>NUCLEOTIDE SEQUENCE [LARGE SCALE GENOMIC DNA]</scope>
    <source>
        <strain evidence="10 11">G5</strain>
    </source>
</reference>
<dbReference type="GeneID" id="14910141"/>
<dbReference type="GO" id="GO:0016020">
    <property type="term" value="C:membrane"/>
    <property type="evidence" value="ECO:0007669"/>
    <property type="project" value="UniProtKB-SubCell"/>
</dbReference>
<dbReference type="PANTHER" id="PTHR22883">
    <property type="entry name" value="ZINC FINGER DHHC DOMAIN CONTAINING PROTEIN"/>
    <property type="match status" value="1"/>
</dbReference>
<accession>G0QLF5</accession>
<sequence>MENNHKNKNHIFKHITEKHSFITLGKWNTFNNSWSTLQLAQNKIKQKYIINFFQKGPIFISVWIGLFILSCLITGNLIKKNVEIVWIVITTIISVLQLSSYLITALADPGYAQQNDQETQYVIEKMQQVVNFQVRECNVCNIYKDIYTEHCEICNICVRNFNHHCPWIGKCIGKGNKNYFKFFINMTQIYIIYSIAITIYTIKETKENGINIQSMNL</sequence>
<dbReference type="EC" id="2.3.1.225" evidence="8"/>
<evidence type="ECO:0000256" key="1">
    <source>
        <dbReference type="ARBA" id="ARBA00004141"/>
    </source>
</evidence>
<evidence type="ECO:0000256" key="3">
    <source>
        <dbReference type="ARBA" id="ARBA00022692"/>
    </source>
</evidence>
<keyword evidence="3 8" id="KW-0812">Transmembrane</keyword>
<proteinExistence type="inferred from homology"/>
<feature type="domain" description="Palmitoyltransferase DHHC" evidence="9">
    <location>
        <begin position="135"/>
        <end position="213"/>
    </location>
</feature>
<keyword evidence="5 8" id="KW-0472">Membrane</keyword>
<dbReference type="Pfam" id="PF01529">
    <property type="entry name" value="DHHC"/>
    <property type="match status" value="1"/>
</dbReference>
<dbReference type="Proteomes" id="UP000008983">
    <property type="component" value="Unassembled WGS sequence"/>
</dbReference>
<keyword evidence="11" id="KW-1185">Reference proteome</keyword>
<dbReference type="eggNOG" id="KOG1311">
    <property type="taxonomic scope" value="Eukaryota"/>
</dbReference>
<dbReference type="EMBL" id="GL983253">
    <property type="protein sequence ID" value="EGR33949.1"/>
    <property type="molecule type" value="Genomic_DNA"/>
</dbReference>
<evidence type="ECO:0000256" key="4">
    <source>
        <dbReference type="ARBA" id="ARBA00022989"/>
    </source>
</evidence>
<organism evidence="10 11">
    <name type="scientific">Ichthyophthirius multifiliis</name>
    <name type="common">White spot disease agent</name>
    <name type="synonym">Ich</name>
    <dbReference type="NCBI Taxonomy" id="5932"/>
    <lineage>
        <taxon>Eukaryota</taxon>
        <taxon>Sar</taxon>
        <taxon>Alveolata</taxon>
        <taxon>Ciliophora</taxon>
        <taxon>Intramacronucleata</taxon>
        <taxon>Oligohymenophorea</taxon>
        <taxon>Hymenostomatida</taxon>
        <taxon>Ophryoglenina</taxon>
        <taxon>Ichthyophthirius</taxon>
    </lineage>
</organism>
<dbReference type="InterPro" id="IPR039859">
    <property type="entry name" value="PFA4/ZDH16/20/ERF2-like"/>
</dbReference>
<dbReference type="GO" id="GO:0019706">
    <property type="term" value="F:protein-cysteine S-palmitoyltransferase activity"/>
    <property type="evidence" value="ECO:0007669"/>
    <property type="project" value="UniProtKB-EC"/>
</dbReference>
<dbReference type="GO" id="GO:0005783">
    <property type="term" value="C:endoplasmic reticulum"/>
    <property type="evidence" value="ECO:0007669"/>
    <property type="project" value="TreeGrafter"/>
</dbReference>
<comment type="domain">
    <text evidence="8">The DHHC domain is required for palmitoyltransferase activity.</text>
</comment>
<comment type="catalytic activity">
    <reaction evidence="8">
        <text>L-cysteinyl-[protein] + hexadecanoyl-CoA = S-hexadecanoyl-L-cysteinyl-[protein] + CoA</text>
        <dbReference type="Rhea" id="RHEA:36683"/>
        <dbReference type="Rhea" id="RHEA-COMP:10131"/>
        <dbReference type="Rhea" id="RHEA-COMP:11032"/>
        <dbReference type="ChEBI" id="CHEBI:29950"/>
        <dbReference type="ChEBI" id="CHEBI:57287"/>
        <dbReference type="ChEBI" id="CHEBI:57379"/>
        <dbReference type="ChEBI" id="CHEBI:74151"/>
        <dbReference type="EC" id="2.3.1.225"/>
    </reaction>
</comment>
<evidence type="ECO:0000256" key="8">
    <source>
        <dbReference type="RuleBase" id="RU079119"/>
    </source>
</evidence>
<evidence type="ECO:0000256" key="5">
    <source>
        <dbReference type="ARBA" id="ARBA00023136"/>
    </source>
</evidence>
<keyword evidence="6 8" id="KW-0012">Acyltransferase</keyword>
<dbReference type="RefSeq" id="XP_004039253.1">
    <property type="nucleotide sequence ID" value="XM_004039205.1"/>
</dbReference>
<dbReference type="GO" id="GO:0005794">
    <property type="term" value="C:Golgi apparatus"/>
    <property type="evidence" value="ECO:0007669"/>
    <property type="project" value="TreeGrafter"/>
</dbReference>
<comment type="subcellular location">
    <subcellularLocation>
        <location evidence="1">Membrane</location>
        <topology evidence="1">Multi-pass membrane protein</topology>
    </subcellularLocation>
</comment>
<feature type="transmembrane region" description="Helical" evidence="8">
    <location>
        <begin position="84"/>
        <end position="107"/>
    </location>
</feature>
<dbReference type="InParanoid" id="G0QLF5"/>
<evidence type="ECO:0000313" key="10">
    <source>
        <dbReference type="EMBL" id="EGR33949.1"/>
    </source>
</evidence>
<keyword evidence="2 8" id="KW-0808">Transferase</keyword>
<feature type="transmembrane region" description="Helical" evidence="8">
    <location>
        <begin position="58"/>
        <end position="78"/>
    </location>
</feature>
<evidence type="ECO:0000313" key="11">
    <source>
        <dbReference type="Proteomes" id="UP000008983"/>
    </source>
</evidence>
<evidence type="ECO:0000256" key="6">
    <source>
        <dbReference type="ARBA" id="ARBA00023315"/>
    </source>
</evidence>
<dbReference type="InterPro" id="IPR001594">
    <property type="entry name" value="Palmitoyltrfase_DHHC"/>
</dbReference>
<dbReference type="OrthoDB" id="4096362at2759"/>
<protein>
    <recommendedName>
        <fullName evidence="8">Palmitoyltransferase</fullName>
        <ecNumber evidence="8">2.3.1.225</ecNumber>
    </recommendedName>
</protein>
<feature type="transmembrane region" description="Helical" evidence="8">
    <location>
        <begin position="182"/>
        <end position="202"/>
    </location>
</feature>
<keyword evidence="4 8" id="KW-1133">Transmembrane helix</keyword>
<dbReference type="OMA" id="KCIGKRT"/>
<dbReference type="AlphaFoldDB" id="G0QLF5"/>
<dbReference type="PROSITE" id="PS50216">
    <property type="entry name" value="DHHC"/>
    <property type="match status" value="1"/>
</dbReference>
<evidence type="ECO:0000256" key="7">
    <source>
        <dbReference type="ARBA" id="ARBA00038298"/>
    </source>
</evidence>
<dbReference type="GO" id="GO:0006612">
    <property type="term" value="P:protein targeting to membrane"/>
    <property type="evidence" value="ECO:0007669"/>
    <property type="project" value="TreeGrafter"/>
</dbReference>
<gene>
    <name evidence="10" type="ORF">IMG5_029920</name>
</gene>
<dbReference type="PANTHER" id="PTHR22883:SF23">
    <property type="entry name" value="PALMITOYLTRANSFERASE ZDHHC6"/>
    <property type="match status" value="1"/>
</dbReference>
<evidence type="ECO:0000256" key="2">
    <source>
        <dbReference type="ARBA" id="ARBA00022679"/>
    </source>
</evidence>
<evidence type="ECO:0000259" key="9">
    <source>
        <dbReference type="Pfam" id="PF01529"/>
    </source>
</evidence>
<name>G0QLF5_ICHMU</name>
<dbReference type="STRING" id="857967.G0QLF5"/>